<dbReference type="AlphaFoldDB" id="A0A8J9VAC6"/>
<evidence type="ECO:0000256" key="2">
    <source>
        <dbReference type="ARBA" id="ARBA00008860"/>
    </source>
</evidence>
<keyword evidence="3" id="KW-0689">Ribosomal protein</keyword>
<organism evidence="8 9">
    <name type="scientific">Branchiostoma lanceolatum</name>
    <name type="common">Common lancelet</name>
    <name type="synonym">Amphioxus lanceolatum</name>
    <dbReference type="NCBI Taxonomy" id="7740"/>
    <lineage>
        <taxon>Eukaryota</taxon>
        <taxon>Metazoa</taxon>
        <taxon>Chordata</taxon>
        <taxon>Cephalochordata</taxon>
        <taxon>Leptocardii</taxon>
        <taxon>Amphioxiformes</taxon>
        <taxon>Branchiostomatidae</taxon>
        <taxon>Branchiostoma</taxon>
    </lineage>
</organism>
<proteinExistence type="inferred from homology"/>
<evidence type="ECO:0000256" key="4">
    <source>
        <dbReference type="ARBA" id="ARBA00023128"/>
    </source>
</evidence>
<reference evidence="8" key="1">
    <citation type="submission" date="2022-01" db="EMBL/GenBank/DDBJ databases">
        <authorList>
            <person name="Braso-Vives M."/>
        </authorList>
    </citation>
    <scope>NUCLEOTIDE SEQUENCE</scope>
</reference>
<name>A0A8J9VAC6_BRALA</name>
<evidence type="ECO:0000313" key="9">
    <source>
        <dbReference type="Proteomes" id="UP000838412"/>
    </source>
</evidence>
<keyword evidence="4" id="KW-0496">Mitochondrion</keyword>
<sequence length="183" mass="20364">MAAPLVGKTLFRNFFALSRNSFHLQKATVCTGSRAYSEGGGLLSSLFGGSGDKELAAAEQEALDVLSQRPTRKSRAYQPPPDLQERLEGMAAEIRGGPTENWRNVSVENISTKFQVLSRCNKEFGHEVPNAELANMKTFQDVLGFYKTAVVDNDVYNQLIEKDLPPNVNIQWDAYDHLVKKDL</sequence>
<protein>
    <recommendedName>
        <fullName evidence="6">Large ribosomal subunit protein mL50</fullName>
    </recommendedName>
    <alternativeName>
        <fullName evidence="7">39S ribosomal protein L50, mitochondrial</fullName>
    </alternativeName>
</protein>
<comment type="subcellular location">
    <subcellularLocation>
        <location evidence="1">Mitochondrion</location>
    </subcellularLocation>
</comment>
<keyword evidence="9" id="KW-1185">Reference proteome</keyword>
<gene>
    <name evidence="8" type="primary">MRPL50</name>
    <name evidence="8" type="ORF">BLAG_LOCUS1537</name>
</gene>
<dbReference type="PANTHER" id="PTHR31542">
    <property type="entry name" value="39A RIBOSOMAL PROTEIN L50, MITOCHONDRIAL"/>
    <property type="match status" value="1"/>
</dbReference>
<dbReference type="InterPro" id="IPR018305">
    <property type="entry name" value="Ribosomal_m50"/>
</dbReference>
<evidence type="ECO:0000256" key="5">
    <source>
        <dbReference type="ARBA" id="ARBA00023274"/>
    </source>
</evidence>
<accession>A0A8J9VAC6</accession>
<evidence type="ECO:0000313" key="8">
    <source>
        <dbReference type="EMBL" id="CAH1232384.1"/>
    </source>
</evidence>
<dbReference type="EMBL" id="OV696686">
    <property type="protein sequence ID" value="CAH1232384.1"/>
    <property type="molecule type" value="Genomic_DNA"/>
</dbReference>
<dbReference type="GO" id="GO:0005762">
    <property type="term" value="C:mitochondrial large ribosomal subunit"/>
    <property type="evidence" value="ECO:0007669"/>
    <property type="project" value="TreeGrafter"/>
</dbReference>
<evidence type="ECO:0000256" key="1">
    <source>
        <dbReference type="ARBA" id="ARBA00004173"/>
    </source>
</evidence>
<evidence type="ECO:0000256" key="3">
    <source>
        <dbReference type="ARBA" id="ARBA00022980"/>
    </source>
</evidence>
<dbReference type="OrthoDB" id="9939609at2759"/>
<dbReference type="Proteomes" id="UP000838412">
    <property type="component" value="Chromosome 1"/>
</dbReference>
<comment type="similarity">
    <text evidence="2">Belongs to the mitochondrion-specific ribosomal protein mL50 family.</text>
</comment>
<dbReference type="Pfam" id="PF10501">
    <property type="entry name" value="Ribosomal_L50"/>
    <property type="match status" value="1"/>
</dbReference>
<keyword evidence="5" id="KW-0687">Ribonucleoprotein</keyword>
<evidence type="ECO:0000256" key="6">
    <source>
        <dbReference type="ARBA" id="ARBA00035183"/>
    </source>
</evidence>
<evidence type="ECO:0000256" key="7">
    <source>
        <dbReference type="ARBA" id="ARBA00035398"/>
    </source>
</evidence>
<dbReference type="PANTHER" id="PTHR31542:SF1">
    <property type="entry name" value="LARGE RIBOSOMAL SUBUNIT PROTEIN ML50"/>
    <property type="match status" value="1"/>
</dbReference>